<evidence type="ECO:0000256" key="3">
    <source>
        <dbReference type="PROSITE-ProRule" id="PRU00339"/>
    </source>
</evidence>
<protein>
    <submittedName>
        <fullName evidence="4">Tetratricopeptide repeat protein</fullName>
    </submittedName>
</protein>
<keyword evidence="5" id="KW-1185">Reference proteome</keyword>
<evidence type="ECO:0000313" key="5">
    <source>
        <dbReference type="Proteomes" id="UP000664844"/>
    </source>
</evidence>
<dbReference type="InterPro" id="IPR011990">
    <property type="entry name" value="TPR-like_helical_dom_sf"/>
</dbReference>
<dbReference type="Proteomes" id="UP000664844">
    <property type="component" value="Unassembled WGS sequence"/>
</dbReference>
<feature type="repeat" description="TPR" evidence="3">
    <location>
        <begin position="125"/>
        <end position="158"/>
    </location>
</feature>
<dbReference type="EMBL" id="JAFLQW010000460">
    <property type="protein sequence ID" value="MBO0350788.1"/>
    <property type="molecule type" value="Genomic_DNA"/>
</dbReference>
<comment type="caution">
    <text evidence="4">The sequence shown here is derived from an EMBL/GenBank/DDBJ whole genome shotgun (WGS) entry which is preliminary data.</text>
</comment>
<keyword evidence="2 3" id="KW-0802">TPR repeat</keyword>
<dbReference type="PROSITE" id="PS50005">
    <property type="entry name" value="TPR"/>
    <property type="match status" value="3"/>
</dbReference>
<dbReference type="SMART" id="SM00028">
    <property type="entry name" value="TPR"/>
    <property type="match status" value="4"/>
</dbReference>
<gene>
    <name evidence="4" type="ORF">J0895_17165</name>
</gene>
<dbReference type="InterPro" id="IPR050498">
    <property type="entry name" value="Ycf3"/>
</dbReference>
<dbReference type="RefSeq" id="WP_207089261.1">
    <property type="nucleotide sequence ID" value="NZ_JAFLQW010000460.1"/>
</dbReference>
<evidence type="ECO:0000313" key="4">
    <source>
        <dbReference type="EMBL" id="MBO0350788.1"/>
    </source>
</evidence>
<feature type="repeat" description="TPR" evidence="3">
    <location>
        <begin position="91"/>
        <end position="124"/>
    </location>
</feature>
<keyword evidence="1" id="KW-0677">Repeat</keyword>
<dbReference type="InterPro" id="IPR019734">
    <property type="entry name" value="TPR_rpt"/>
</dbReference>
<proteinExistence type="predicted"/>
<dbReference type="PROSITE" id="PS50293">
    <property type="entry name" value="TPR_REGION"/>
    <property type="match status" value="1"/>
</dbReference>
<reference evidence="4 5" key="1">
    <citation type="submission" date="2021-03" db="EMBL/GenBank/DDBJ databases">
        <title>Metabolic Capacity of the Antarctic Cyanobacterium Phormidium pseudopriestleyi that Sustains Oxygenic Photosynthesis in the Presence of Hydrogen Sulfide.</title>
        <authorList>
            <person name="Lumian J.E."/>
            <person name="Jungblut A.D."/>
            <person name="Dillon M.L."/>
            <person name="Hawes I."/>
            <person name="Doran P.T."/>
            <person name="Mackey T.J."/>
            <person name="Dick G.J."/>
            <person name="Grettenberger C.L."/>
            <person name="Sumner D.Y."/>
        </authorList>
    </citation>
    <scope>NUCLEOTIDE SEQUENCE [LARGE SCALE GENOMIC DNA]</scope>
    <source>
        <strain evidence="4 5">FRX01</strain>
    </source>
</reference>
<organism evidence="4 5">
    <name type="scientific">Phormidium pseudopriestleyi FRX01</name>
    <dbReference type="NCBI Taxonomy" id="1759528"/>
    <lineage>
        <taxon>Bacteria</taxon>
        <taxon>Bacillati</taxon>
        <taxon>Cyanobacteriota</taxon>
        <taxon>Cyanophyceae</taxon>
        <taxon>Oscillatoriophycideae</taxon>
        <taxon>Oscillatoriales</taxon>
        <taxon>Oscillatoriaceae</taxon>
        <taxon>Phormidium</taxon>
    </lineage>
</organism>
<feature type="repeat" description="TPR" evidence="3">
    <location>
        <begin position="159"/>
        <end position="192"/>
    </location>
</feature>
<evidence type="ECO:0000256" key="1">
    <source>
        <dbReference type="ARBA" id="ARBA00022737"/>
    </source>
</evidence>
<dbReference type="Pfam" id="PF13414">
    <property type="entry name" value="TPR_11"/>
    <property type="match status" value="2"/>
</dbReference>
<accession>A0ABS3FUQ8</accession>
<dbReference type="PANTHER" id="PTHR44858">
    <property type="entry name" value="TETRATRICOPEPTIDE REPEAT PROTEIN 6"/>
    <property type="match status" value="1"/>
</dbReference>
<sequence length="287" mass="32179">MEKRLRTTANPWQRQVMRIALLCLVCLFTWIGTLTPAYAQSEEAETRGLGTEALLQLEELGTQAFAAMNAGDLVGAERYWTQFLEQVPDNAAAWSNRGNIKVSLNKLQEAIADYNRAIELAPDAPDPYLNRGTAYEGLKRWDDAIADYNHVLELDPEDPAAYNNRGNAEAGRGNWVEAIANYKKASELVPDYAFARANYTLALYQTGEEAAAIKSMKNILRKYPKFADMRAALTAALWTQGHRGEAESNWVAAVGLDTRYKDLDWVANTRRWPPAMVSALEKFLKIE</sequence>
<dbReference type="SUPFAM" id="SSF48452">
    <property type="entry name" value="TPR-like"/>
    <property type="match status" value="1"/>
</dbReference>
<name>A0ABS3FUQ8_9CYAN</name>
<dbReference type="Pfam" id="PF14559">
    <property type="entry name" value="TPR_19"/>
    <property type="match status" value="1"/>
</dbReference>
<dbReference type="PANTHER" id="PTHR44858:SF1">
    <property type="entry name" value="UDP-N-ACETYLGLUCOSAMINE--PEPTIDE N-ACETYLGLUCOSAMINYLTRANSFERASE SPINDLY-RELATED"/>
    <property type="match status" value="1"/>
</dbReference>
<evidence type="ECO:0000256" key="2">
    <source>
        <dbReference type="ARBA" id="ARBA00022803"/>
    </source>
</evidence>
<dbReference type="Gene3D" id="1.25.40.10">
    <property type="entry name" value="Tetratricopeptide repeat domain"/>
    <property type="match status" value="2"/>
</dbReference>